<reference evidence="3" key="1">
    <citation type="submission" date="2023-06" db="EMBL/GenBank/DDBJ databases">
        <title>Identification and characterization of horizontal gene transfer across gut microbiota members of farm animals based on homology search.</title>
        <authorList>
            <person name="Zeman M."/>
            <person name="Kubasova T."/>
            <person name="Jahodarova E."/>
            <person name="Nykrynova M."/>
            <person name="Rychlik I."/>
        </authorList>
    </citation>
    <scope>NUCLEOTIDE SEQUENCE [LARGE SCALE GENOMIC DNA]</scope>
    <source>
        <strain evidence="3">154_Feed</strain>
    </source>
</reference>
<dbReference type="EMBL" id="JAUDDZ010000003">
    <property type="protein sequence ID" value="MDM8274611.1"/>
    <property type="molecule type" value="Genomic_DNA"/>
</dbReference>
<dbReference type="Pfam" id="PF00037">
    <property type="entry name" value="Fer4"/>
    <property type="match status" value="1"/>
</dbReference>
<dbReference type="Proteomes" id="UP001529421">
    <property type="component" value="Unassembled WGS sequence"/>
</dbReference>
<feature type="domain" description="4Fe-4S ferredoxin-type" evidence="1">
    <location>
        <begin position="184"/>
        <end position="206"/>
    </location>
</feature>
<name>A0ABT7V801_9ACTN</name>
<comment type="caution">
    <text evidence="2">The sequence shown here is derived from an EMBL/GenBank/DDBJ whole genome shotgun (WGS) entry which is preliminary data.</text>
</comment>
<organism evidence="2 3">
    <name type="scientific">Enorma phocaeensis</name>
    <dbReference type="NCBI Taxonomy" id="1871019"/>
    <lineage>
        <taxon>Bacteria</taxon>
        <taxon>Bacillati</taxon>
        <taxon>Actinomycetota</taxon>
        <taxon>Coriobacteriia</taxon>
        <taxon>Coriobacteriales</taxon>
        <taxon>Coriobacteriaceae</taxon>
        <taxon>Enorma</taxon>
    </lineage>
</organism>
<evidence type="ECO:0000259" key="1">
    <source>
        <dbReference type="PROSITE" id="PS51379"/>
    </source>
</evidence>
<protein>
    <submittedName>
        <fullName evidence="2">4Fe-4S binding protein</fullName>
    </submittedName>
</protein>
<keyword evidence="3" id="KW-1185">Reference proteome</keyword>
<dbReference type="RefSeq" id="WP_239462439.1">
    <property type="nucleotide sequence ID" value="NZ_JACJKQ010000012.1"/>
</dbReference>
<proteinExistence type="predicted"/>
<dbReference type="PROSITE" id="PS51379">
    <property type="entry name" value="4FE4S_FER_2"/>
    <property type="match status" value="2"/>
</dbReference>
<accession>A0ABT7V801</accession>
<dbReference type="Gene3D" id="3.30.70.20">
    <property type="match status" value="1"/>
</dbReference>
<sequence>MNKAEKGVCCPGCPHRAAYVAVKDAIGRGRGRVFCGDAGCPVVGEVHPAATACPGGMSRLLPRYAQAIPESEGASVCAHFIHDEQLARACAGNEVARPLDHLAKEGEVVLLCILASSKAYLEDSAIEQLGEAARAAGAADVTVADPFDTLGCQHIVREMLDVAGVHALVFASPCARLQTARPAEPAEVDRLSCVGCQRCVQITGCPALSFMPPSAAIDADACMGCDLCVDYCRTHVILSPRARMTPQERRANRYEAARC</sequence>
<dbReference type="InterPro" id="IPR017896">
    <property type="entry name" value="4Fe4S_Fe-S-bd"/>
</dbReference>
<dbReference type="SUPFAM" id="SSF54862">
    <property type="entry name" value="4Fe-4S ferredoxins"/>
    <property type="match status" value="1"/>
</dbReference>
<feature type="domain" description="4Fe-4S ferredoxin-type" evidence="1">
    <location>
        <begin position="213"/>
        <end position="243"/>
    </location>
</feature>
<evidence type="ECO:0000313" key="3">
    <source>
        <dbReference type="Proteomes" id="UP001529421"/>
    </source>
</evidence>
<gene>
    <name evidence="2" type="ORF">QUW28_03730</name>
</gene>
<evidence type="ECO:0000313" key="2">
    <source>
        <dbReference type="EMBL" id="MDM8274611.1"/>
    </source>
</evidence>